<dbReference type="GO" id="GO:0003677">
    <property type="term" value="F:DNA binding"/>
    <property type="evidence" value="ECO:0007669"/>
    <property type="project" value="InterPro"/>
</dbReference>
<dbReference type="Gene3D" id="1.10.260.40">
    <property type="entry name" value="lambda repressor-like DNA-binding domains"/>
    <property type="match status" value="1"/>
</dbReference>
<evidence type="ECO:0000259" key="2">
    <source>
        <dbReference type="PROSITE" id="PS50943"/>
    </source>
</evidence>
<keyword evidence="6" id="KW-1185">Reference proteome</keyword>
<dbReference type="EMBL" id="SLZV01000022">
    <property type="protein sequence ID" value="TCS65549.1"/>
    <property type="molecule type" value="Genomic_DNA"/>
</dbReference>
<evidence type="ECO:0000313" key="5">
    <source>
        <dbReference type="Proteomes" id="UP000294613"/>
    </source>
</evidence>
<evidence type="ECO:0000256" key="1">
    <source>
        <dbReference type="SAM" id="MobiDB-lite"/>
    </source>
</evidence>
<protein>
    <submittedName>
        <fullName evidence="4">Transcriptional regulator with XRE-family HTH domain</fullName>
    </submittedName>
</protein>
<sequence length="137" mass="15569">MQTFSNILYSLLKQKGINQRILAEMAHTTEATISRYLTDPKRLPRVDLIISIAEALNVSTDYLLGLTPVPTKQSLSPELEDLIYCYSSASESDRKVIWTLLEKYQNPGYKIAASGQDKWDAKDSHSRQEAVKNFEDE</sequence>
<dbReference type="Proteomes" id="UP000702954">
    <property type="component" value="Unassembled WGS sequence"/>
</dbReference>
<organism evidence="4 5">
    <name type="scientific">Faecalimonas umbilicata</name>
    <dbReference type="NCBI Taxonomy" id="1912855"/>
    <lineage>
        <taxon>Bacteria</taxon>
        <taxon>Bacillati</taxon>
        <taxon>Bacillota</taxon>
        <taxon>Clostridia</taxon>
        <taxon>Lachnospirales</taxon>
        <taxon>Lachnospiraceae</taxon>
        <taxon>Faecalimonas</taxon>
    </lineage>
</organism>
<dbReference type="InterPro" id="IPR001387">
    <property type="entry name" value="Cro/C1-type_HTH"/>
</dbReference>
<name>A0A4R3JHD0_9FIRM</name>
<accession>A0A4R3JHD0</accession>
<dbReference type="Proteomes" id="UP000294613">
    <property type="component" value="Unassembled WGS sequence"/>
</dbReference>
<dbReference type="CDD" id="cd00093">
    <property type="entry name" value="HTH_XRE"/>
    <property type="match status" value="1"/>
</dbReference>
<reference evidence="4 5" key="2">
    <citation type="submission" date="2019-03" db="EMBL/GenBank/DDBJ databases">
        <title>Genomic Encyclopedia of Type Strains, Phase IV (KMG-IV): sequencing the most valuable type-strain genomes for metagenomic binning, comparative biology and taxonomic classification.</title>
        <authorList>
            <person name="Goeker M."/>
        </authorList>
    </citation>
    <scope>NUCLEOTIDE SEQUENCE [LARGE SCALE GENOMIC DNA]</scope>
    <source>
        <strain evidence="4 5">DSM 103426</strain>
    </source>
</reference>
<comment type="caution">
    <text evidence="4">The sequence shown here is derived from an EMBL/GenBank/DDBJ whole genome shotgun (WGS) entry which is preliminary data.</text>
</comment>
<dbReference type="EMBL" id="BHEO01000008">
    <property type="protein sequence ID" value="GBU06624.1"/>
    <property type="molecule type" value="Genomic_DNA"/>
</dbReference>
<dbReference type="InterPro" id="IPR010982">
    <property type="entry name" value="Lambda_DNA-bd_dom_sf"/>
</dbReference>
<dbReference type="AlphaFoldDB" id="A0A4R3JHD0"/>
<feature type="compositionally biased region" description="Basic and acidic residues" evidence="1">
    <location>
        <begin position="117"/>
        <end position="137"/>
    </location>
</feature>
<evidence type="ECO:0000313" key="4">
    <source>
        <dbReference type="EMBL" id="TCS65549.1"/>
    </source>
</evidence>
<dbReference type="SUPFAM" id="SSF47413">
    <property type="entry name" value="lambda repressor-like DNA-binding domains"/>
    <property type="match status" value="1"/>
</dbReference>
<evidence type="ECO:0000313" key="6">
    <source>
        <dbReference type="Proteomes" id="UP000702954"/>
    </source>
</evidence>
<dbReference type="SMART" id="SM00530">
    <property type="entry name" value="HTH_XRE"/>
    <property type="match status" value="1"/>
</dbReference>
<dbReference type="Pfam" id="PF01381">
    <property type="entry name" value="HTH_3"/>
    <property type="match status" value="1"/>
</dbReference>
<dbReference type="PROSITE" id="PS50943">
    <property type="entry name" value="HTH_CROC1"/>
    <property type="match status" value="1"/>
</dbReference>
<dbReference type="RefSeq" id="WP_116442450.1">
    <property type="nucleotide sequence ID" value="NZ_BHEO01000008.1"/>
</dbReference>
<evidence type="ECO:0000313" key="3">
    <source>
        <dbReference type="EMBL" id="GBU06624.1"/>
    </source>
</evidence>
<feature type="region of interest" description="Disordered" evidence="1">
    <location>
        <begin position="115"/>
        <end position="137"/>
    </location>
</feature>
<proteinExistence type="predicted"/>
<feature type="domain" description="HTH cro/C1-type" evidence="2">
    <location>
        <begin position="8"/>
        <end position="63"/>
    </location>
</feature>
<gene>
    <name evidence="4" type="ORF">EDD74_12243</name>
    <name evidence="3" type="ORF">FAEUMB_31650</name>
</gene>
<reference evidence="3 6" key="1">
    <citation type="journal article" date="2018" name="Int. J. Syst. Evol. Microbiol.">
        <title>Draft Genome Sequence of Faecalimonas umbilicata JCM 30896T, an Acetate-Producing Bacterium Isolated from Human Feces.</title>
        <authorList>
            <person name="Sakamoto M."/>
            <person name="Ikeyama N."/>
            <person name="Yuki M."/>
            <person name="Ohkuma M."/>
        </authorList>
    </citation>
    <scope>NUCLEOTIDE SEQUENCE [LARGE SCALE GENOMIC DNA]</scope>
    <source>
        <strain evidence="3 6">EGH7</strain>
    </source>
</reference>